<dbReference type="AlphaFoldDB" id="A0A5J6NHM0"/>
<gene>
    <name evidence="21" type="primary">ND5</name>
</gene>
<evidence type="ECO:0000256" key="8">
    <source>
        <dbReference type="ARBA" id="ARBA00022792"/>
    </source>
</evidence>
<evidence type="ECO:0000256" key="7">
    <source>
        <dbReference type="ARBA" id="ARBA00022692"/>
    </source>
</evidence>
<keyword evidence="13" id="KW-0830">Ubiquinone</keyword>
<evidence type="ECO:0000259" key="19">
    <source>
        <dbReference type="Pfam" id="PF00361"/>
    </source>
</evidence>
<evidence type="ECO:0000256" key="5">
    <source>
        <dbReference type="ARBA" id="ARBA00022448"/>
    </source>
</evidence>
<dbReference type="InterPro" id="IPR003945">
    <property type="entry name" value="NU5C-like"/>
</dbReference>
<feature type="transmembrane region" description="Helical" evidence="18">
    <location>
        <begin position="418"/>
        <end position="443"/>
    </location>
</feature>
<reference evidence="21" key="1">
    <citation type="journal article" date="2019" name="Mitochondrial DNA Part B Resour">
        <title>Complete mitochondrial genome and the phylogenetic position of a wood-boring Isopod Sphaeroma terebrans (Crustacea, Isopod, Sphaeromatidae).</title>
        <authorList>
            <person name="Yang M."/>
            <person name="Gao T."/>
            <person name="Yan B."/>
            <person name="Chen X."/>
            <person name="Liu W."/>
        </authorList>
    </citation>
    <scope>NUCLEOTIDE SEQUENCE</scope>
</reference>
<dbReference type="EMBL" id="MK460228">
    <property type="protein sequence ID" value="QEX96209.1"/>
    <property type="molecule type" value="Genomic_DNA"/>
</dbReference>
<evidence type="ECO:0000256" key="17">
    <source>
        <dbReference type="ARBA" id="ARBA00049551"/>
    </source>
</evidence>
<feature type="transmembrane region" description="Helical" evidence="18">
    <location>
        <begin position="486"/>
        <end position="507"/>
    </location>
</feature>
<comment type="subcellular location">
    <subcellularLocation>
        <location evidence="2">Mitochondrion inner membrane</location>
        <topology evidence="2">Multi-pass membrane protein</topology>
    </subcellularLocation>
</comment>
<dbReference type="GO" id="GO:0015990">
    <property type="term" value="P:electron transport coupled proton transport"/>
    <property type="evidence" value="ECO:0007669"/>
    <property type="project" value="TreeGrafter"/>
</dbReference>
<keyword evidence="10" id="KW-0249">Electron transport</keyword>
<dbReference type="PANTHER" id="PTHR42829">
    <property type="entry name" value="NADH-UBIQUINONE OXIDOREDUCTASE CHAIN 5"/>
    <property type="match status" value="1"/>
</dbReference>
<dbReference type="Pfam" id="PF00361">
    <property type="entry name" value="Proton_antipo_M"/>
    <property type="match status" value="1"/>
</dbReference>
<keyword evidence="6" id="KW-0679">Respiratory chain</keyword>
<dbReference type="GO" id="GO:0003954">
    <property type="term" value="F:NADH dehydrogenase activity"/>
    <property type="evidence" value="ECO:0007669"/>
    <property type="project" value="TreeGrafter"/>
</dbReference>
<keyword evidence="11 18" id="KW-1133">Transmembrane helix</keyword>
<evidence type="ECO:0000256" key="11">
    <source>
        <dbReference type="ARBA" id="ARBA00022989"/>
    </source>
</evidence>
<evidence type="ECO:0000256" key="6">
    <source>
        <dbReference type="ARBA" id="ARBA00022660"/>
    </source>
</evidence>
<dbReference type="InterPro" id="IPR010934">
    <property type="entry name" value="NADH_DH_su5_C"/>
</dbReference>
<dbReference type="GO" id="GO:0008137">
    <property type="term" value="F:NADH dehydrogenase (ubiquinone) activity"/>
    <property type="evidence" value="ECO:0007669"/>
    <property type="project" value="UniProtKB-EC"/>
</dbReference>
<evidence type="ECO:0000259" key="20">
    <source>
        <dbReference type="Pfam" id="PF06455"/>
    </source>
</evidence>
<feature type="transmembrane region" description="Helical" evidence="18">
    <location>
        <begin position="177"/>
        <end position="193"/>
    </location>
</feature>
<evidence type="ECO:0000256" key="13">
    <source>
        <dbReference type="ARBA" id="ARBA00023075"/>
    </source>
</evidence>
<feature type="transmembrane region" description="Helical" evidence="18">
    <location>
        <begin position="455"/>
        <end position="474"/>
    </location>
</feature>
<feature type="transmembrane region" description="Helical" evidence="18">
    <location>
        <begin position="376"/>
        <end position="398"/>
    </location>
</feature>
<feature type="transmembrane region" description="Helical" evidence="18">
    <location>
        <begin position="295"/>
        <end position="317"/>
    </location>
</feature>
<dbReference type="PANTHER" id="PTHR42829:SF2">
    <property type="entry name" value="NADH-UBIQUINONE OXIDOREDUCTASE CHAIN 5"/>
    <property type="match status" value="1"/>
</dbReference>
<feature type="transmembrane region" description="Helical" evidence="18">
    <location>
        <begin position="244"/>
        <end position="264"/>
    </location>
</feature>
<feature type="transmembrane region" description="Helical" evidence="18">
    <location>
        <begin position="271"/>
        <end position="289"/>
    </location>
</feature>
<evidence type="ECO:0000256" key="15">
    <source>
        <dbReference type="ARBA" id="ARBA00023136"/>
    </source>
</evidence>
<feature type="transmembrane region" description="Helical" evidence="18">
    <location>
        <begin position="6"/>
        <end position="30"/>
    </location>
</feature>
<protein>
    <recommendedName>
        <fullName evidence="4">NADH-ubiquinone oxidoreductase chain 5</fullName>
        <ecNumber evidence="3">7.1.1.2</ecNumber>
    </recommendedName>
    <alternativeName>
        <fullName evidence="16">NADH dehydrogenase subunit 5</fullName>
    </alternativeName>
</protein>
<evidence type="ECO:0000256" key="2">
    <source>
        <dbReference type="ARBA" id="ARBA00004448"/>
    </source>
</evidence>
<evidence type="ECO:0000256" key="12">
    <source>
        <dbReference type="ARBA" id="ARBA00023027"/>
    </source>
</evidence>
<evidence type="ECO:0000256" key="18">
    <source>
        <dbReference type="SAM" id="Phobius"/>
    </source>
</evidence>
<comment type="catalytic activity">
    <reaction evidence="17">
        <text>a ubiquinone + NADH + 5 H(+)(in) = a ubiquinol + NAD(+) + 4 H(+)(out)</text>
        <dbReference type="Rhea" id="RHEA:29091"/>
        <dbReference type="Rhea" id="RHEA-COMP:9565"/>
        <dbReference type="Rhea" id="RHEA-COMP:9566"/>
        <dbReference type="ChEBI" id="CHEBI:15378"/>
        <dbReference type="ChEBI" id="CHEBI:16389"/>
        <dbReference type="ChEBI" id="CHEBI:17976"/>
        <dbReference type="ChEBI" id="CHEBI:57540"/>
        <dbReference type="ChEBI" id="CHEBI:57945"/>
        <dbReference type="EC" id="7.1.1.2"/>
    </reaction>
</comment>
<proteinExistence type="predicted"/>
<dbReference type="GO" id="GO:0005743">
    <property type="term" value="C:mitochondrial inner membrane"/>
    <property type="evidence" value="ECO:0007669"/>
    <property type="project" value="UniProtKB-SubCell"/>
</dbReference>
<keyword evidence="14 21" id="KW-0496">Mitochondrion</keyword>
<organism evidence="21">
    <name type="scientific">Sphaeroma terebrans</name>
    <name type="common">Mangrove-boring isopod</name>
    <dbReference type="NCBI Taxonomy" id="180402"/>
    <lineage>
        <taxon>Eukaryota</taxon>
        <taxon>Metazoa</taxon>
        <taxon>Ecdysozoa</taxon>
        <taxon>Arthropoda</taxon>
        <taxon>Crustacea</taxon>
        <taxon>Multicrustacea</taxon>
        <taxon>Malacostraca</taxon>
        <taxon>Eumalacostraca</taxon>
        <taxon>Peracarida</taxon>
        <taxon>Isopoda</taxon>
        <taxon>Sphaeromatidae</taxon>
        <taxon>Sphaeroma</taxon>
    </lineage>
</organism>
<evidence type="ECO:0000313" key="21">
    <source>
        <dbReference type="EMBL" id="QEX96209.1"/>
    </source>
</evidence>
<feature type="domain" description="NADH dehydrogenase subunit 5 C-terminal" evidence="20">
    <location>
        <begin position="392"/>
        <end position="570"/>
    </location>
</feature>
<feature type="domain" description="NADH:quinone oxidoreductase/Mrp antiporter transmembrane" evidence="19">
    <location>
        <begin position="107"/>
        <end position="385"/>
    </location>
</feature>
<comment type="function">
    <text evidence="1">Core subunit of the mitochondrial membrane respiratory chain NADH dehydrogenase (Complex I) that is believed to belong to the minimal assembly required for catalysis. Complex I functions in the transfer of electrons from NADH to the respiratory chain. The immediate electron acceptor for the enzyme is believed to be ubiquinone.</text>
</comment>
<evidence type="ECO:0000256" key="4">
    <source>
        <dbReference type="ARBA" id="ARBA00021096"/>
    </source>
</evidence>
<feature type="transmembrane region" description="Helical" evidence="18">
    <location>
        <begin position="89"/>
        <end position="108"/>
    </location>
</feature>
<dbReference type="Pfam" id="PF06455">
    <property type="entry name" value="NADH5_C"/>
    <property type="match status" value="1"/>
</dbReference>
<evidence type="ECO:0000256" key="1">
    <source>
        <dbReference type="ARBA" id="ARBA00003257"/>
    </source>
</evidence>
<evidence type="ECO:0000256" key="10">
    <source>
        <dbReference type="ARBA" id="ARBA00022982"/>
    </source>
</evidence>
<geneLocation type="mitochondrion" evidence="21"/>
<feature type="transmembrane region" description="Helical" evidence="18">
    <location>
        <begin position="548"/>
        <end position="569"/>
    </location>
</feature>
<dbReference type="PRINTS" id="PR01434">
    <property type="entry name" value="NADHDHGNASE5"/>
</dbReference>
<evidence type="ECO:0000256" key="9">
    <source>
        <dbReference type="ARBA" id="ARBA00022967"/>
    </source>
</evidence>
<keyword evidence="9" id="KW-1278">Translocase</keyword>
<accession>A0A5J6NHM0</accession>
<feature type="transmembrane region" description="Helical" evidence="18">
    <location>
        <begin position="214"/>
        <end position="232"/>
    </location>
</feature>
<evidence type="ECO:0000256" key="3">
    <source>
        <dbReference type="ARBA" id="ARBA00012944"/>
    </source>
</evidence>
<keyword evidence="12" id="KW-0520">NAD</keyword>
<name>A0A5J6NHM0_SPHTE</name>
<dbReference type="EC" id="7.1.1.2" evidence="3"/>
<sequence length="570" mass="62032">MSFRVYGSVVWSVLFLLMGGVSGGFSLAMMISGKSGLVEFCLYSAMGMFSFAMFMDWVSTLFFSFVAFISASVIFYSESYMAADKNKELFLKLVSMFVLSMFLMVFSLNLVSILLGWDGLGIVSYILVVYYQNDKSNSAGMITALSNRIGDVMILLGIGGMIEAGSWNFMLYPLETLSFKGWLIVFMIIAAMTKSAQMPFSAWLPAAMAAPTPVSALVHSSTLVTAGVYLMIRFNPLLINEGLGVYLGLIGGLTTFMASISANMETDLKKIVALSTLSQLGLMMSTLAMGFYKLAFFHLIVHAVFKALLFLCSGKIIHESGDTQDIRSMGGLLVSLPWTSVCLNLSNLALCGFPFLSGFYSKDLLIEASFMEDLSGLMLFLMVINVGLTAAYSMRLSLISMIQESNLSPLSASSEEDILMLSSKSGLAILAVVVGGSLAWLIFDSVSLTILTTKWKVMALSSVLVGGVLGLVMVSSEVIKLSSNKFNLSLQVLTQMWFLPLTTGDWVGGFGLKYSKKLKLWDFGWSEFLGGQGLYSIMSSGTAKVSSWQMSVVSLFMFIFLGMSVVMLLM</sequence>
<feature type="transmembrane region" description="Helical" evidence="18">
    <location>
        <begin position="61"/>
        <end position="77"/>
    </location>
</feature>
<feature type="transmembrane region" description="Helical" evidence="18">
    <location>
        <begin position="114"/>
        <end position="131"/>
    </location>
</feature>
<feature type="transmembrane region" description="Helical" evidence="18">
    <location>
        <begin position="152"/>
        <end position="171"/>
    </location>
</feature>
<dbReference type="InterPro" id="IPR001750">
    <property type="entry name" value="ND/Mrp_TM"/>
</dbReference>
<feature type="transmembrane region" description="Helical" evidence="18">
    <location>
        <begin position="329"/>
        <end position="356"/>
    </location>
</feature>
<dbReference type="GO" id="GO:0042773">
    <property type="term" value="P:ATP synthesis coupled electron transport"/>
    <property type="evidence" value="ECO:0007669"/>
    <property type="project" value="InterPro"/>
</dbReference>
<keyword evidence="5" id="KW-0813">Transport</keyword>
<keyword evidence="15 18" id="KW-0472">Membrane</keyword>
<keyword evidence="8" id="KW-0999">Mitochondrion inner membrane</keyword>
<evidence type="ECO:0000256" key="16">
    <source>
        <dbReference type="ARBA" id="ARBA00031027"/>
    </source>
</evidence>
<keyword evidence="7 18" id="KW-0812">Transmembrane</keyword>
<evidence type="ECO:0000256" key="14">
    <source>
        <dbReference type="ARBA" id="ARBA00023128"/>
    </source>
</evidence>